<feature type="region of interest" description="Disordered" evidence="1">
    <location>
        <begin position="231"/>
        <end position="254"/>
    </location>
</feature>
<keyword evidence="3" id="KW-1185">Reference proteome</keyword>
<evidence type="ECO:0000313" key="2">
    <source>
        <dbReference type="EMBL" id="KAK4734419.1"/>
    </source>
</evidence>
<accession>A0AAV9MBU7</accession>
<dbReference type="AlphaFoldDB" id="A0AAV9MBU7"/>
<feature type="compositionally biased region" description="Polar residues" evidence="1">
    <location>
        <begin position="235"/>
        <end position="250"/>
    </location>
</feature>
<name>A0AAV9MBU7_9SOLN</name>
<organism evidence="2 3">
    <name type="scientific">Solanum pinnatisectum</name>
    <name type="common">tansyleaf nightshade</name>
    <dbReference type="NCBI Taxonomy" id="50273"/>
    <lineage>
        <taxon>Eukaryota</taxon>
        <taxon>Viridiplantae</taxon>
        <taxon>Streptophyta</taxon>
        <taxon>Embryophyta</taxon>
        <taxon>Tracheophyta</taxon>
        <taxon>Spermatophyta</taxon>
        <taxon>Magnoliopsida</taxon>
        <taxon>eudicotyledons</taxon>
        <taxon>Gunneridae</taxon>
        <taxon>Pentapetalae</taxon>
        <taxon>asterids</taxon>
        <taxon>lamiids</taxon>
        <taxon>Solanales</taxon>
        <taxon>Solanaceae</taxon>
        <taxon>Solanoideae</taxon>
        <taxon>Solaneae</taxon>
        <taxon>Solanum</taxon>
    </lineage>
</organism>
<reference evidence="2 3" key="1">
    <citation type="submission" date="2023-10" db="EMBL/GenBank/DDBJ databases">
        <title>Genome-Wide Identification Analysis in wild type Solanum Pinnatisectum Reveals Some Genes Defensing Phytophthora Infestans.</title>
        <authorList>
            <person name="Sun C."/>
        </authorList>
    </citation>
    <scope>NUCLEOTIDE SEQUENCE [LARGE SCALE GENOMIC DNA]</scope>
    <source>
        <strain evidence="2">LQN</strain>
        <tissue evidence="2">Leaf</tissue>
    </source>
</reference>
<sequence length="289" mass="33045">MAEIDNYKDSSAQATGDVEFSEENIDSGDEETSRDSRDTGDEDDDPLSLPTCAREISGTSYNVTTCMNELGSFPAKISVSARMTLYRDFRNVLVQEKIYNDFKCTCFGHLRHILEYYKFNGQMVWIYEAFPHLGNYAKKSLDSPLSIPRLLRWHMTKSDNIIEGDPFKYKGRSTKVVHPYLIPTVRETKQNYMTTLKPYTDEVKDTIIDALKANLKGVTVFTSTVENEKDEILGENNSNQPCENSVSSGQKNKDDNLCERVASLELSMMEVVAFIRDEKLRRAQKNEKY</sequence>
<gene>
    <name evidence="2" type="ORF">R3W88_008680</name>
</gene>
<comment type="caution">
    <text evidence="2">The sequence shown here is derived from an EMBL/GenBank/DDBJ whole genome shotgun (WGS) entry which is preliminary data.</text>
</comment>
<dbReference type="EMBL" id="JAWPEI010000002">
    <property type="protein sequence ID" value="KAK4734419.1"/>
    <property type="molecule type" value="Genomic_DNA"/>
</dbReference>
<evidence type="ECO:0000256" key="1">
    <source>
        <dbReference type="SAM" id="MobiDB-lite"/>
    </source>
</evidence>
<feature type="region of interest" description="Disordered" evidence="1">
    <location>
        <begin position="1"/>
        <end position="50"/>
    </location>
</feature>
<protein>
    <submittedName>
        <fullName evidence="2">Uncharacterized protein</fullName>
    </submittedName>
</protein>
<proteinExistence type="predicted"/>
<feature type="compositionally biased region" description="Acidic residues" evidence="1">
    <location>
        <begin position="19"/>
        <end position="30"/>
    </location>
</feature>
<evidence type="ECO:0000313" key="3">
    <source>
        <dbReference type="Proteomes" id="UP001311915"/>
    </source>
</evidence>
<dbReference type="Proteomes" id="UP001311915">
    <property type="component" value="Unassembled WGS sequence"/>
</dbReference>